<evidence type="ECO:0000259" key="1">
    <source>
        <dbReference type="Pfam" id="PF25967"/>
    </source>
</evidence>
<dbReference type="AlphaFoldDB" id="A0A3P8KEE9"/>
<dbReference type="KEGG" id="rtg:NCTC13098_00557"/>
<sequence length="150" mass="16332">MLVNDHSQVETRDVIASQAIGNRWLITRGLQKVHPGTTVKATEDTVTQVIEQNMNGIDNLMYMSSTSDSAGGVTITLTFRSGTDPDIAQIQVQNKLQLATLLLQEVQQQGISVEKSSSSFLLVAGFISDNPDTAQDDISDYIASNVKEFD</sequence>
<dbReference type="Pfam" id="PF25967">
    <property type="entry name" value="RND-MFP_C"/>
    <property type="match status" value="1"/>
</dbReference>
<feature type="domain" description="Multidrug resistance protein MdtA-like C-terminal permuted SH3" evidence="1">
    <location>
        <begin position="2"/>
        <end position="31"/>
    </location>
</feature>
<dbReference type="Proteomes" id="UP000274346">
    <property type="component" value="Chromosome"/>
</dbReference>
<dbReference type="PANTHER" id="PTHR32063">
    <property type="match status" value="1"/>
</dbReference>
<dbReference type="Pfam" id="PF00873">
    <property type="entry name" value="ACR_tran"/>
    <property type="match status" value="1"/>
</dbReference>
<gene>
    <name evidence="2" type="primary">acrB_6</name>
    <name evidence="2" type="ORF">NCTC13098_00557</name>
</gene>
<dbReference type="FunFam" id="3.30.70.1430:FF:000001">
    <property type="entry name" value="Efflux pump membrane transporter"/>
    <property type="match status" value="1"/>
</dbReference>
<dbReference type="Gene3D" id="3.30.70.1320">
    <property type="entry name" value="Multidrug efflux transporter AcrB pore domain like"/>
    <property type="match status" value="1"/>
</dbReference>
<dbReference type="GO" id="GO:0005886">
    <property type="term" value="C:plasma membrane"/>
    <property type="evidence" value="ECO:0007669"/>
    <property type="project" value="TreeGrafter"/>
</dbReference>
<dbReference type="SUPFAM" id="SSF82693">
    <property type="entry name" value="Multidrug efflux transporter AcrB pore domain, PN1, PN2, PC1 and PC2 subdomains"/>
    <property type="match status" value="1"/>
</dbReference>
<evidence type="ECO:0000313" key="2">
    <source>
        <dbReference type="EMBL" id="VDR24271.1"/>
    </source>
</evidence>
<dbReference type="InterPro" id="IPR001036">
    <property type="entry name" value="Acrflvin-R"/>
</dbReference>
<proteinExistence type="predicted"/>
<dbReference type="InterPro" id="IPR058627">
    <property type="entry name" value="MdtA-like_C"/>
</dbReference>
<reference evidence="2 3" key="1">
    <citation type="submission" date="2018-12" db="EMBL/GenBank/DDBJ databases">
        <authorList>
            <consortium name="Pathogen Informatics"/>
        </authorList>
    </citation>
    <scope>NUCLEOTIDE SEQUENCE [LARGE SCALE GENOMIC DNA]</scope>
    <source>
        <strain evidence="2 3">NCTC13098</strain>
    </source>
</reference>
<dbReference type="GO" id="GO:0042910">
    <property type="term" value="F:xenobiotic transmembrane transporter activity"/>
    <property type="evidence" value="ECO:0007669"/>
    <property type="project" value="TreeGrafter"/>
</dbReference>
<organism evidence="2 3">
    <name type="scientific">Raoultella terrigena</name>
    <name type="common">Klebsiella terrigena</name>
    <dbReference type="NCBI Taxonomy" id="577"/>
    <lineage>
        <taxon>Bacteria</taxon>
        <taxon>Pseudomonadati</taxon>
        <taxon>Pseudomonadota</taxon>
        <taxon>Gammaproteobacteria</taxon>
        <taxon>Enterobacterales</taxon>
        <taxon>Enterobacteriaceae</taxon>
        <taxon>Klebsiella/Raoultella group</taxon>
        <taxon>Raoultella</taxon>
    </lineage>
</organism>
<protein>
    <submittedName>
        <fullName evidence="2">Acriflavine resistance protein B</fullName>
    </submittedName>
</protein>
<dbReference type="EMBL" id="LR131271">
    <property type="protein sequence ID" value="VDR24271.1"/>
    <property type="molecule type" value="Genomic_DNA"/>
</dbReference>
<accession>A0A3P8KEE9</accession>
<dbReference type="Gene3D" id="3.30.70.1430">
    <property type="entry name" value="Multidrug efflux transporter AcrB pore domain"/>
    <property type="match status" value="1"/>
</dbReference>
<evidence type="ECO:0000313" key="3">
    <source>
        <dbReference type="Proteomes" id="UP000274346"/>
    </source>
</evidence>
<dbReference type="PANTHER" id="PTHR32063:SF72">
    <property type="entry name" value="MULTIDRUG EXPORT PROTEIN ACRF"/>
    <property type="match status" value="1"/>
</dbReference>
<name>A0A3P8KEE9_RAOTE</name>